<dbReference type="EMBL" id="CAJNOT010002706">
    <property type="protein sequence ID" value="CAF1337633.1"/>
    <property type="molecule type" value="Genomic_DNA"/>
</dbReference>
<evidence type="ECO:0000313" key="1">
    <source>
        <dbReference type="EMBL" id="CAF1337633.1"/>
    </source>
</evidence>
<organism evidence="1 2">
    <name type="scientific">Rotaria sordida</name>
    <dbReference type="NCBI Taxonomy" id="392033"/>
    <lineage>
        <taxon>Eukaryota</taxon>
        <taxon>Metazoa</taxon>
        <taxon>Spiralia</taxon>
        <taxon>Gnathifera</taxon>
        <taxon>Rotifera</taxon>
        <taxon>Eurotatoria</taxon>
        <taxon>Bdelloidea</taxon>
        <taxon>Philodinida</taxon>
        <taxon>Philodinidae</taxon>
        <taxon>Rotaria</taxon>
    </lineage>
</organism>
<evidence type="ECO:0000313" key="2">
    <source>
        <dbReference type="Proteomes" id="UP000663864"/>
    </source>
</evidence>
<reference evidence="1" key="1">
    <citation type="submission" date="2021-02" db="EMBL/GenBank/DDBJ databases">
        <authorList>
            <person name="Nowell W R."/>
        </authorList>
    </citation>
    <scope>NUCLEOTIDE SEQUENCE</scope>
</reference>
<gene>
    <name evidence="1" type="ORF">ZHD862_LOCUS29877</name>
</gene>
<comment type="caution">
    <text evidence="1">The sequence shown here is derived from an EMBL/GenBank/DDBJ whole genome shotgun (WGS) entry which is preliminary data.</text>
</comment>
<protein>
    <submittedName>
        <fullName evidence="1">Uncharacterized protein</fullName>
    </submittedName>
</protein>
<dbReference type="Proteomes" id="UP000663864">
    <property type="component" value="Unassembled WGS sequence"/>
</dbReference>
<sequence length="290" mass="33652">MQNVHGDLGERSFEIPFFYPETADDLRERQAKEELKTCIFCDPAVPNNGGCVVQGNLTLIFVSTCTLDYFLSFIRFAFLKNDHLRNFLKASTQQNIVAETLLQMEAPLRALDWNEARFLWATMIGVVDQALDEQHRSESVFKNLKNLLRQSIVTPIIYHREQISSDHSIFSDDTLNHLFSNQSSLVVGKVVRDHYEKLLQEKSRTYEFVEELYRTVLDEKQQMKRELMYLKGILHSRGVMEEFRGYLHGLLQPRTSTPMSTKKLYMKMLELGTDPSKNTSIVTPLVEDLF</sequence>
<name>A0A815GCH2_9BILA</name>
<proteinExistence type="predicted"/>
<feature type="non-terminal residue" evidence="1">
    <location>
        <position position="1"/>
    </location>
</feature>
<dbReference type="AlphaFoldDB" id="A0A815GCH2"/>
<accession>A0A815GCH2</accession>